<dbReference type="InterPro" id="IPR007709">
    <property type="entry name" value="N-FG_amidohydro"/>
</dbReference>
<gene>
    <name evidence="1" type="ORF">LNKW23_09070</name>
</gene>
<keyword evidence="2" id="KW-1185">Reference proteome</keyword>
<dbReference type="Proteomes" id="UP001239909">
    <property type="component" value="Unassembled WGS sequence"/>
</dbReference>
<dbReference type="RefSeq" id="WP_285670410.1">
    <property type="nucleotide sequence ID" value="NZ_BSYI01000005.1"/>
</dbReference>
<name>A0ABQ6LEB7_9RHOB</name>
<organism evidence="1 2">
    <name type="scientific">Paralimibaculum aggregatum</name>
    <dbReference type="NCBI Taxonomy" id="3036245"/>
    <lineage>
        <taxon>Bacteria</taxon>
        <taxon>Pseudomonadati</taxon>
        <taxon>Pseudomonadota</taxon>
        <taxon>Alphaproteobacteria</taxon>
        <taxon>Rhodobacterales</taxon>
        <taxon>Paracoccaceae</taxon>
        <taxon>Paralimibaculum</taxon>
    </lineage>
</organism>
<sequence length="287" mass="31404">MQDHPPFALFEPDRLRSAAVFSSPHSGRDYPETLVARSRLDLLRLRASEDALVDRLFETAPHEGAPLLCALLPRAWLDLNRAPGDLDPALIEGVQPAGINQRVAAGLGVVPRVVSEGQEIYRGKITREEAEARIADVHGPYHERLAALLARARQRFGMAVLYDCHSMPTEALRAAPRVQGKAPEIVLGDRFGAAASREVVTRVQLVFERAGFRVTRNAPFAGGYITQRYGRPGQGIHAVQIEIDRGLYLDQRRIEPGSRFAEIRQRLGEVVATLCADAGAAPALAAE</sequence>
<evidence type="ECO:0000313" key="1">
    <source>
        <dbReference type="EMBL" id="GMG81694.1"/>
    </source>
</evidence>
<dbReference type="EMBL" id="BSYI01000005">
    <property type="protein sequence ID" value="GMG81694.1"/>
    <property type="molecule type" value="Genomic_DNA"/>
</dbReference>
<protein>
    <submittedName>
        <fullName evidence="1">N-formylglutamate amidohydrolase</fullName>
    </submittedName>
</protein>
<proteinExistence type="predicted"/>
<dbReference type="SUPFAM" id="SSF53187">
    <property type="entry name" value="Zn-dependent exopeptidases"/>
    <property type="match status" value="1"/>
</dbReference>
<dbReference type="Gene3D" id="3.40.630.40">
    <property type="entry name" value="Zn-dependent exopeptidases"/>
    <property type="match status" value="1"/>
</dbReference>
<reference evidence="1 2" key="1">
    <citation type="submission" date="2023-04" db="EMBL/GenBank/DDBJ databases">
        <title>Marinoamorphus aggregata gen. nov., sp. Nov., isolate from tissue of brittle star Ophioplocus japonicus.</title>
        <authorList>
            <person name="Kawano K."/>
            <person name="Sawayama S."/>
            <person name="Nakagawa S."/>
        </authorList>
    </citation>
    <scope>NUCLEOTIDE SEQUENCE [LARGE SCALE GENOMIC DNA]</scope>
    <source>
        <strain evidence="1 2">NKW23</strain>
    </source>
</reference>
<accession>A0ABQ6LEB7</accession>
<dbReference type="Pfam" id="PF05013">
    <property type="entry name" value="FGase"/>
    <property type="match status" value="1"/>
</dbReference>
<evidence type="ECO:0000313" key="2">
    <source>
        <dbReference type="Proteomes" id="UP001239909"/>
    </source>
</evidence>
<comment type="caution">
    <text evidence="1">The sequence shown here is derived from an EMBL/GenBank/DDBJ whole genome shotgun (WGS) entry which is preliminary data.</text>
</comment>